<dbReference type="EMBL" id="CAKLDM010000001">
    <property type="protein sequence ID" value="CAH0536884.1"/>
    <property type="molecule type" value="Genomic_DNA"/>
</dbReference>
<keyword evidence="4 6" id="KW-0408">Iron</keyword>
<dbReference type="Gene3D" id="3.30.70.20">
    <property type="match status" value="2"/>
</dbReference>
<feature type="binding site" evidence="6">
    <location>
        <position position="146"/>
    </location>
    <ligand>
        <name>[4Fe-4S] cluster</name>
        <dbReference type="ChEBI" id="CHEBI:49883"/>
        <label>3</label>
    </ligand>
</feature>
<feature type="binding site" evidence="6">
    <location>
        <position position="140"/>
    </location>
    <ligand>
        <name>[4Fe-4S] cluster</name>
        <dbReference type="ChEBI" id="CHEBI:49883"/>
        <label>3</label>
    </ligand>
</feature>
<feature type="binding site" evidence="6">
    <location>
        <position position="71"/>
    </location>
    <ligand>
        <name>[4Fe-4S] cluster</name>
        <dbReference type="ChEBI" id="CHEBI:49883"/>
        <label>2</label>
    </ligand>
</feature>
<evidence type="ECO:0000259" key="7">
    <source>
        <dbReference type="PROSITE" id="PS51379"/>
    </source>
</evidence>
<feature type="binding site" evidence="6">
    <location>
        <position position="36"/>
    </location>
    <ligand>
        <name>[4Fe-4S] cluster</name>
        <dbReference type="ChEBI" id="CHEBI:49883"/>
        <label>1</label>
    </ligand>
</feature>
<dbReference type="InterPro" id="IPR050157">
    <property type="entry name" value="PSI_iron-sulfur_center"/>
</dbReference>
<feature type="binding site" evidence="6">
    <location>
        <position position="68"/>
    </location>
    <ligand>
        <name>[4Fe-4S] cluster</name>
        <dbReference type="ChEBI" id="CHEBI:49883"/>
        <label>2</label>
    </ligand>
</feature>
<name>A0ABM9A0C2_9VIBR</name>
<dbReference type="InterPro" id="IPR017900">
    <property type="entry name" value="4Fe4S_Fe_S_CS"/>
</dbReference>
<comment type="subunit">
    <text evidence="6">Interacts with the cytoplasmic NapA precursor.</text>
</comment>
<feature type="domain" description="4Fe-4S ferredoxin-type" evidence="7">
    <location>
        <begin position="131"/>
        <end position="160"/>
    </location>
</feature>
<keyword evidence="1 6" id="KW-0004">4Fe-4S</keyword>
<comment type="caution">
    <text evidence="8">The sequence shown here is derived from an EMBL/GenBank/DDBJ whole genome shotgun (WGS) entry which is preliminary data.</text>
</comment>
<feature type="binding site" evidence="6">
    <location>
        <position position="42"/>
    </location>
    <ligand>
        <name>[4Fe-4S] cluster</name>
        <dbReference type="ChEBI" id="CHEBI:49883"/>
        <label>1</label>
    </ligand>
</feature>
<gene>
    <name evidence="6 8" type="primary">napF</name>
    <name evidence="8" type="ORF">VMF7928_00775</name>
</gene>
<evidence type="ECO:0000256" key="2">
    <source>
        <dbReference type="ARBA" id="ARBA00022723"/>
    </source>
</evidence>
<keyword evidence="5 6" id="KW-0411">Iron-sulfur</keyword>
<evidence type="ECO:0000256" key="4">
    <source>
        <dbReference type="ARBA" id="ARBA00023004"/>
    </source>
</evidence>
<comment type="similarity">
    <text evidence="6">Belongs to the NapF family.</text>
</comment>
<dbReference type="Pfam" id="PF12838">
    <property type="entry name" value="Fer4_7"/>
    <property type="match status" value="2"/>
</dbReference>
<evidence type="ECO:0000313" key="8">
    <source>
        <dbReference type="EMBL" id="CAH0536884.1"/>
    </source>
</evidence>
<evidence type="ECO:0000256" key="3">
    <source>
        <dbReference type="ARBA" id="ARBA00022737"/>
    </source>
</evidence>
<feature type="binding site" evidence="6">
    <location>
        <position position="39"/>
    </location>
    <ligand>
        <name>[4Fe-4S] cluster</name>
        <dbReference type="ChEBI" id="CHEBI:49883"/>
        <label>1</label>
    </ligand>
</feature>
<keyword evidence="9" id="KW-1185">Reference proteome</keyword>
<dbReference type="CDD" id="cd10564">
    <property type="entry name" value="NapF_like"/>
    <property type="match status" value="1"/>
</dbReference>
<dbReference type="PROSITE" id="PS00198">
    <property type="entry name" value="4FE4S_FER_1"/>
    <property type="match status" value="1"/>
</dbReference>
<dbReference type="InterPro" id="IPR004496">
    <property type="entry name" value="NapF"/>
</dbReference>
<reference evidence="8" key="1">
    <citation type="submission" date="2021-11" db="EMBL/GenBank/DDBJ databases">
        <authorList>
            <person name="Rodrigo-Torres L."/>
            <person name="Arahal R. D."/>
            <person name="Lucena T."/>
        </authorList>
    </citation>
    <scope>NUCLEOTIDE SEQUENCE</scope>
    <source>
        <strain evidence="8">CECT 7928</strain>
    </source>
</reference>
<dbReference type="RefSeq" id="WP_237360156.1">
    <property type="nucleotide sequence ID" value="NZ_CAKLDM010000001.1"/>
</dbReference>
<dbReference type="SUPFAM" id="SSF54862">
    <property type="entry name" value="4Fe-4S ferredoxins"/>
    <property type="match status" value="1"/>
</dbReference>
<feature type="binding site" evidence="6">
    <location>
        <position position="74"/>
    </location>
    <ligand>
        <name>[4Fe-4S] cluster</name>
        <dbReference type="ChEBI" id="CHEBI:49883"/>
        <label>2</label>
    </ligand>
</feature>
<keyword evidence="3 6" id="KW-0677">Repeat</keyword>
<evidence type="ECO:0000256" key="1">
    <source>
        <dbReference type="ARBA" id="ARBA00022485"/>
    </source>
</evidence>
<feature type="domain" description="4Fe-4S ferredoxin-type" evidence="7">
    <location>
        <begin position="27"/>
        <end position="56"/>
    </location>
</feature>
<feature type="domain" description="4Fe-4S ferredoxin-type" evidence="7">
    <location>
        <begin position="57"/>
        <end position="88"/>
    </location>
</feature>
<dbReference type="PANTHER" id="PTHR24960:SF46">
    <property type="entry name" value="FERREDOXIN-TYPE PROTEIN NAPF"/>
    <property type="match status" value="1"/>
</dbReference>
<accession>A0ABM9A0C2</accession>
<protein>
    <recommendedName>
        <fullName evidence="6">Ferredoxin-type protein NapF</fullName>
    </recommendedName>
</protein>
<dbReference type="PROSITE" id="PS51379">
    <property type="entry name" value="4FE4S_FER_2"/>
    <property type="match status" value="3"/>
</dbReference>
<dbReference type="HAMAP" id="MF_02201">
    <property type="entry name" value="NapF"/>
    <property type="match status" value="1"/>
</dbReference>
<dbReference type="InterPro" id="IPR017896">
    <property type="entry name" value="4Fe4S_Fe-S-bd"/>
</dbReference>
<dbReference type="NCBIfam" id="TIGR00402">
    <property type="entry name" value="napF"/>
    <property type="match status" value="1"/>
</dbReference>
<organism evidence="8 9">
    <name type="scientific">Vibrio marisflavi CECT 7928</name>
    <dbReference type="NCBI Taxonomy" id="634439"/>
    <lineage>
        <taxon>Bacteria</taxon>
        <taxon>Pseudomonadati</taxon>
        <taxon>Pseudomonadota</taxon>
        <taxon>Gammaproteobacteria</taxon>
        <taxon>Vibrionales</taxon>
        <taxon>Vibrionaceae</taxon>
        <taxon>Vibrio</taxon>
    </lineage>
</organism>
<feature type="binding site" evidence="6">
    <location>
        <position position="143"/>
    </location>
    <ligand>
        <name>[4Fe-4S] cluster</name>
        <dbReference type="ChEBI" id="CHEBI:49883"/>
        <label>3</label>
    </ligand>
</feature>
<comment type="function">
    <text evidence="6">Could be involved in the maturation of NapA, the catalytic subunit of the periplasmic nitrate reductase, before its export into the periplasm.</text>
</comment>
<evidence type="ECO:0000313" key="9">
    <source>
        <dbReference type="Proteomes" id="UP000838748"/>
    </source>
</evidence>
<comment type="cofactor">
    <cofactor evidence="6">
        <name>[4Fe-4S] cluster</name>
        <dbReference type="ChEBI" id="CHEBI:49883"/>
    </cofactor>
</comment>
<feature type="binding site" evidence="6">
    <location>
        <position position="78"/>
    </location>
    <ligand>
        <name>[4Fe-4S] cluster</name>
        <dbReference type="ChEBI" id="CHEBI:49883"/>
        <label>2</label>
    </ligand>
</feature>
<evidence type="ECO:0000256" key="6">
    <source>
        <dbReference type="HAMAP-Rule" id="MF_02201"/>
    </source>
</evidence>
<dbReference type="PANTHER" id="PTHR24960">
    <property type="entry name" value="PHOTOSYSTEM I IRON-SULFUR CENTER-RELATED"/>
    <property type="match status" value="1"/>
</dbReference>
<evidence type="ECO:0000256" key="5">
    <source>
        <dbReference type="ARBA" id="ARBA00023014"/>
    </source>
</evidence>
<keyword evidence="6" id="KW-0963">Cytoplasm</keyword>
<comment type="subcellular location">
    <subcellularLocation>
        <location evidence="6">Cytoplasm</location>
    </subcellularLocation>
</comment>
<keyword evidence="2 6" id="KW-0479">Metal-binding</keyword>
<feature type="binding site" evidence="6">
    <location>
        <position position="46"/>
    </location>
    <ligand>
        <name>[4Fe-4S] cluster</name>
        <dbReference type="ChEBI" id="CHEBI:49883"/>
        <label>1</label>
    </ligand>
</feature>
<feature type="binding site" evidence="6">
    <location>
        <position position="150"/>
    </location>
    <ligand>
        <name>[4Fe-4S] cluster</name>
        <dbReference type="ChEBI" id="CHEBI:49883"/>
        <label>3</label>
    </ligand>
</feature>
<proteinExistence type="inferred from homology"/>
<sequence length="169" mass="18418">MVDFAKRNLFKGSTSPSPNKPTLPWLKDPDTFFEKCTRCSKCTEHCETHVIKHSSGGFPSIDFSEGECTFCYQCAEVCPESLFINQDSSPWDNKANISDACLADKNVECRSCADACEPMAIQFQLRIGQAAKPAIDSDKCNGCGACVAICPTSAINVTVSDMDETEYGT</sequence>
<dbReference type="Proteomes" id="UP000838748">
    <property type="component" value="Unassembled WGS sequence"/>
</dbReference>